<gene>
    <name evidence="1" type="ORF">M404DRAFT_1002875</name>
</gene>
<dbReference type="InParanoid" id="A0A0C3IY55"/>
<proteinExistence type="predicted"/>
<reference evidence="2" key="2">
    <citation type="submission" date="2015-01" db="EMBL/GenBank/DDBJ databases">
        <title>Evolutionary Origins and Diversification of the Mycorrhizal Mutualists.</title>
        <authorList>
            <consortium name="DOE Joint Genome Institute"/>
            <consortium name="Mycorrhizal Genomics Consortium"/>
            <person name="Kohler A."/>
            <person name="Kuo A."/>
            <person name="Nagy L.G."/>
            <person name="Floudas D."/>
            <person name="Copeland A."/>
            <person name="Barry K.W."/>
            <person name="Cichocki N."/>
            <person name="Veneault-Fourrey C."/>
            <person name="LaButti K."/>
            <person name="Lindquist E.A."/>
            <person name="Lipzen A."/>
            <person name="Lundell T."/>
            <person name="Morin E."/>
            <person name="Murat C."/>
            <person name="Riley R."/>
            <person name="Ohm R."/>
            <person name="Sun H."/>
            <person name="Tunlid A."/>
            <person name="Henrissat B."/>
            <person name="Grigoriev I.V."/>
            <person name="Hibbett D.S."/>
            <person name="Martin F."/>
        </authorList>
    </citation>
    <scope>NUCLEOTIDE SEQUENCE [LARGE SCALE GENOMIC DNA]</scope>
    <source>
        <strain evidence="2">Marx 270</strain>
    </source>
</reference>
<accession>A0A0C3IY55</accession>
<dbReference type="EMBL" id="KN831986">
    <property type="protein sequence ID" value="KIO01753.1"/>
    <property type="molecule type" value="Genomic_DNA"/>
</dbReference>
<keyword evidence="2" id="KW-1185">Reference proteome</keyword>
<reference evidence="1 2" key="1">
    <citation type="submission" date="2014-04" db="EMBL/GenBank/DDBJ databases">
        <authorList>
            <consortium name="DOE Joint Genome Institute"/>
            <person name="Kuo A."/>
            <person name="Kohler A."/>
            <person name="Costa M.D."/>
            <person name="Nagy L.G."/>
            <person name="Floudas D."/>
            <person name="Copeland A."/>
            <person name="Barry K.W."/>
            <person name="Cichocki N."/>
            <person name="Veneault-Fourrey C."/>
            <person name="LaButti K."/>
            <person name="Lindquist E.A."/>
            <person name="Lipzen A."/>
            <person name="Lundell T."/>
            <person name="Morin E."/>
            <person name="Murat C."/>
            <person name="Sun H."/>
            <person name="Tunlid A."/>
            <person name="Henrissat B."/>
            <person name="Grigoriev I.V."/>
            <person name="Hibbett D.S."/>
            <person name="Martin F."/>
            <person name="Nordberg H.P."/>
            <person name="Cantor M.N."/>
            <person name="Hua S.X."/>
        </authorList>
    </citation>
    <scope>NUCLEOTIDE SEQUENCE [LARGE SCALE GENOMIC DNA]</scope>
    <source>
        <strain evidence="1 2">Marx 270</strain>
    </source>
</reference>
<dbReference type="AlphaFoldDB" id="A0A0C3IY55"/>
<organism evidence="1 2">
    <name type="scientific">Pisolithus tinctorius Marx 270</name>
    <dbReference type="NCBI Taxonomy" id="870435"/>
    <lineage>
        <taxon>Eukaryota</taxon>
        <taxon>Fungi</taxon>
        <taxon>Dikarya</taxon>
        <taxon>Basidiomycota</taxon>
        <taxon>Agaricomycotina</taxon>
        <taxon>Agaricomycetes</taxon>
        <taxon>Agaricomycetidae</taxon>
        <taxon>Boletales</taxon>
        <taxon>Sclerodermatineae</taxon>
        <taxon>Pisolithaceae</taxon>
        <taxon>Pisolithus</taxon>
    </lineage>
</organism>
<dbReference type="HOGENOM" id="CLU_2980090_0_0_1"/>
<evidence type="ECO:0000313" key="1">
    <source>
        <dbReference type="EMBL" id="KIO01753.1"/>
    </source>
</evidence>
<protein>
    <submittedName>
        <fullName evidence="1">Uncharacterized protein</fullName>
    </submittedName>
</protein>
<sequence>MGEGTTQLVWIDVLRVLRRRDSLHGVVFHTTGLSTGKRLKNRFMLICSFCLTMRCCSR</sequence>
<name>A0A0C3IY55_PISTI</name>
<evidence type="ECO:0000313" key="2">
    <source>
        <dbReference type="Proteomes" id="UP000054217"/>
    </source>
</evidence>
<dbReference type="Proteomes" id="UP000054217">
    <property type="component" value="Unassembled WGS sequence"/>
</dbReference>